<feature type="transmembrane region" description="Helical" evidence="8">
    <location>
        <begin position="398"/>
        <end position="416"/>
    </location>
</feature>
<dbReference type="GO" id="GO:0005886">
    <property type="term" value="C:plasma membrane"/>
    <property type="evidence" value="ECO:0007669"/>
    <property type="project" value="UniProtKB-SubCell"/>
</dbReference>
<evidence type="ECO:0000256" key="2">
    <source>
        <dbReference type="ARBA" id="ARBA00022448"/>
    </source>
</evidence>
<feature type="transmembrane region" description="Helical" evidence="8">
    <location>
        <begin position="52"/>
        <end position="73"/>
    </location>
</feature>
<feature type="transmembrane region" description="Helical" evidence="8">
    <location>
        <begin position="304"/>
        <end position="322"/>
    </location>
</feature>
<proteinExistence type="predicted"/>
<evidence type="ECO:0000256" key="1">
    <source>
        <dbReference type="ARBA" id="ARBA00004651"/>
    </source>
</evidence>
<keyword evidence="7 8" id="KW-0472">Membrane</keyword>
<dbReference type="Proteomes" id="UP000321635">
    <property type="component" value="Unassembled WGS sequence"/>
</dbReference>
<feature type="transmembrane region" description="Helical" evidence="8">
    <location>
        <begin position="186"/>
        <end position="205"/>
    </location>
</feature>
<feature type="transmembrane region" description="Helical" evidence="8">
    <location>
        <begin position="238"/>
        <end position="255"/>
    </location>
</feature>
<feature type="transmembrane region" description="Helical" evidence="8">
    <location>
        <begin position="367"/>
        <end position="392"/>
    </location>
</feature>
<dbReference type="RefSeq" id="WP_026397341.1">
    <property type="nucleotide sequence ID" value="NZ_AUBI01000003.1"/>
</dbReference>
<dbReference type="PANTHER" id="PTHR43528:SF3">
    <property type="entry name" value="CITRATE-PROTON SYMPORTER"/>
    <property type="match status" value="1"/>
</dbReference>
<feature type="transmembrane region" description="Helical" evidence="8">
    <location>
        <begin position="334"/>
        <end position="355"/>
    </location>
</feature>
<dbReference type="AlphaFoldDB" id="A0A511X9K9"/>
<feature type="transmembrane region" description="Helical" evidence="8">
    <location>
        <begin position="275"/>
        <end position="297"/>
    </location>
</feature>
<feature type="transmembrane region" description="Helical" evidence="8">
    <location>
        <begin position="85"/>
        <end position="101"/>
    </location>
</feature>
<protein>
    <submittedName>
        <fullName evidence="10">MFS transporter</fullName>
    </submittedName>
</protein>
<dbReference type="Pfam" id="PF00083">
    <property type="entry name" value="Sugar_tr"/>
    <property type="match status" value="1"/>
</dbReference>
<dbReference type="Gene3D" id="1.20.1250.20">
    <property type="entry name" value="MFS general substrate transporter like domains"/>
    <property type="match status" value="1"/>
</dbReference>
<keyword evidence="11" id="KW-1185">Reference proteome</keyword>
<accession>A0A511X9K9</accession>
<evidence type="ECO:0000313" key="11">
    <source>
        <dbReference type="Proteomes" id="UP000321635"/>
    </source>
</evidence>
<evidence type="ECO:0000256" key="7">
    <source>
        <dbReference type="ARBA" id="ARBA00023136"/>
    </source>
</evidence>
<dbReference type="OrthoDB" id="9783227at2"/>
<keyword evidence="6 8" id="KW-1133">Transmembrane helix</keyword>
<gene>
    <name evidence="10" type="primary">citA_2</name>
    <name evidence="10" type="ORF">ANI02nite_15210</name>
</gene>
<reference evidence="10 11" key="1">
    <citation type="submission" date="2019-07" db="EMBL/GenBank/DDBJ databases">
        <title>Whole genome shotgun sequence of Acetobacter nitrogenifigens NBRC 105050.</title>
        <authorList>
            <person name="Hosoyama A."/>
            <person name="Uohara A."/>
            <person name="Ohji S."/>
            <person name="Ichikawa N."/>
        </authorList>
    </citation>
    <scope>NUCLEOTIDE SEQUENCE [LARGE SCALE GENOMIC DNA]</scope>
    <source>
        <strain evidence="10 11">NBRC 105050</strain>
    </source>
</reference>
<dbReference type="InterPro" id="IPR005828">
    <property type="entry name" value="MFS_sugar_transport-like"/>
</dbReference>
<evidence type="ECO:0000259" key="9">
    <source>
        <dbReference type="PROSITE" id="PS50850"/>
    </source>
</evidence>
<dbReference type="GO" id="GO:0015293">
    <property type="term" value="F:symporter activity"/>
    <property type="evidence" value="ECO:0007669"/>
    <property type="project" value="UniProtKB-KW"/>
</dbReference>
<keyword evidence="3" id="KW-1003">Cell membrane</keyword>
<dbReference type="PANTHER" id="PTHR43528">
    <property type="entry name" value="ALPHA-KETOGLUTARATE PERMEASE"/>
    <property type="match status" value="1"/>
</dbReference>
<dbReference type="InterPro" id="IPR036259">
    <property type="entry name" value="MFS_trans_sf"/>
</dbReference>
<feature type="transmembrane region" description="Helical" evidence="8">
    <location>
        <begin position="107"/>
        <end position="124"/>
    </location>
</feature>
<keyword evidence="4 8" id="KW-0812">Transmembrane</keyword>
<feature type="transmembrane region" description="Helical" evidence="8">
    <location>
        <begin position="157"/>
        <end position="174"/>
    </location>
</feature>
<evidence type="ECO:0000256" key="3">
    <source>
        <dbReference type="ARBA" id="ARBA00022475"/>
    </source>
</evidence>
<sequence length="441" mass="47347">MTHSRPTKARSTLVITAACIGNFLEFYNFMAFAFFAPMIARAFFPGENWLMQLFYALMTFAVGFVLRPVGAFVMERYSRREGRKASLMVTFLLMAIGSLLLAATPPAASIGLLAPLLIVVARMLQGFSDGGEVGPATALIFDAAPERMGGMLGSLQYMTQLLGSLVAVVIGLALSELLSHDALYSWGWRVPFVLGLLIVPVGLVLRRLAFSDEGAQVLDRQVPLSASTPHEKAALRQAVFFVFIGIMCGTISTYLRNFGVSYAVTVLGLSPSISMMGMVAGLTAGLVGILIGIRIATRQSDARAIVVSVGLLNAVLSVPLYYYAIHVPGLGSQLALNVTMFLLSSITAVGLWQAMLDALPTGARSSLFGVIYALAVSTFGGMTQPATAWLIAKTHDPMTPAYMMAFVLPAGLLVYLRLHTLARRNVEHVNPEEIARALMAE</sequence>
<evidence type="ECO:0000256" key="4">
    <source>
        <dbReference type="ARBA" id="ARBA00022692"/>
    </source>
</evidence>
<keyword evidence="2" id="KW-0813">Transport</keyword>
<organism evidence="10 11">
    <name type="scientific">Acetobacter nitrogenifigens DSM 23921 = NBRC 105050</name>
    <dbReference type="NCBI Taxonomy" id="1120919"/>
    <lineage>
        <taxon>Bacteria</taxon>
        <taxon>Pseudomonadati</taxon>
        <taxon>Pseudomonadota</taxon>
        <taxon>Alphaproteobacteria</taxon>
        <taxon>Acetobacterales</taxon>
        <taxon>Acetobacteraceae</taxon>
        <taxon>Acetobacter</taxon>
    </lineage>
</organism>
<feature type="transmembrane region" description="Helical" evidence="8">
    <location>
        <begin position="12"/>
        <end position="40"/>
    </location>
</feature>
<feature type="domain" description="Major facilitator superfamily (MFS) profile" evidence="9">
    <location>
        <begin position="14"/>
        <end position="423"/>
    </location>
</feature>
<evidence type="ECO:0000313" key="10">
    <source>
        <dbReference type="EMBL" id="GEN59637.1"/>
    </source>
</evidence>
<dbReference type="STRING" id="1120919.GCA_000429165_01246"/>
<evidence type="ECO:0000256" key="6">
    <source>
        <dbReference type="ARBA" id="ARBA00022989"/>
    </source>
</evidence>
<dbReference type="InterPro" id="IPR020846">
    <property type="entry name" value="MFS_dom"/>
</dbReference>
<comment type="subcellular location">
    <subcellularLocation>
        <location evidence="1">Cell membrane</location>
        <topology evidence="1">Multi-pass membrane protein</topology>
    </subcellularLocation>
</comment>
<dbReference type="SUPFAM" id="SSF103473">
    <property type="entry name" value="MFS general substrate transporter"/>
    <property type="match status" value="1"/>
</dbReference>
<comment type="caution">
    <text evidence="10">The sequence shown here is derived from an EMBL/GenBank/DDBJ whole genome shotgun (WGS) entry which is preliminary data.</text>
</comment>
<name>A0A511X9K9_9PROT</name>
<evidence type="ECO:0000256" key="5">
    <source>
        <dbReference type="ARBA" id="ARBA00022847"/>
    </source>
</evidence>
<evidence type="ECO:0000256" key="8">
    <source>
        <dbReference type="SAM" id="Phobius"/>
    </source>
</evidence>
<dbReference type="PROSITE" id="PS50850">
    <property type="entry name" value="MFS"/>
    <property type="match status" value="1"/>
</dbReference>
<dbReference type="EMBL" id="BJYF01000007">
    <property type="protein sequence ID" value="GEN59637.1"/>
    <property type="molecule type" value="Genomic_DNA"/>
</dbReference>
<keyword evidence="5" id="KW-0769">Symport</keyword>
<dbReference type="InterPro" id="IPR051084">
    <property type="entry name" value="H+-coupled_symporters"/>
</dbReference>